<proteinExistence type="predicted"/>
<reference evidence="1 2" key="1">
    <citation type="submission" date="2023-11" db="EMBL/GenBank/DDBJ databases">
        <title>Halocaridina rubra genome assembly.</title>
        <authorList>
            <person name="Smith C."/>
        </authorList>
    </citation>
    <scope>NUCLEOTIDE SEQUENCE [LARGE SCALE GENOMIC DNA]</scope>
    <source>
        <strain evidence="1">EP-1</strain>
        <tissue evidence="1">Whole</tissue>
    </source>
</reference>
<evidence type="ECO:0000313" key="1">
    <source>
        <dbReference type="EMBL" id="KAK7075507.1"/>
    </source>
</evidence>
<dbReference type="AlphaFoldDB" id="A0AAN8X0P4"/>
<dbReference type="Proteomes" id="UP001381693">
    <property type="component" value="Unassembled WGS sequence"/>
</dbReference>
<gene>
    <name evidence="1" type="ORF">SK128_013357</name>
</gene>
<organism evidence="1 2">
    <name type="scientific">Halocaridina rubra</name>
    <name type="common">Hawaiian red shrimp</name>
    <dbReference type="NCBI Taxonomy" id="373956"/>
    <lineage>
        <taxon>Eukaryota</taxon>
        <taxon>Metazoa</taxon>
        <taxon>Ecdysozoa</taxon>
        <taxon>Arthropoda</taxon>
        <taxon>Crustacea</taxon>
        <taxon>Multicrustacea</taxon>
        <taxon>Malacostraca</taxon>
        <taxon>Eumalacostraca</taxon>
        <taxon>Eucarida</taxon>
        <taxon>Decapoda</taxon>
        <taxon>Pleocyemata</taxon>
        <taxon>Caridea</taxon>
        <taxon>Atyoidea</taxon>
        <taxon>Atyidae</taxon>
        <taxon>Halocaridina</taxon>
    </lineage>
</organism>
<sequence length="75" mass="8444">MEYSGPSSMADIEPDLAQDQTVPCTALFLLLYLCYPLLLPLRHSCQLHSRHSHLLPQRLLPGQIMSSWASKKTPP</sequence>
<dbReference type="EMBL" id="JAXCGZ010010519">
    <property type="protein sequence ID" value="KAK7075507.1"/>
    <property type="molecule type" value="Genomic_DNA"/>
</dbReference>
<accession>A0AAN8X0P4</accession>
<keyword evidence="2" id="KW-1185">Reference proteome</keyword>
<feature type="non-terminal residue" evidence="1">
    <location>
        <position position="75"/>
    </location>
</feature>
<protein>
    <submittedName>
        <fullName evidence="1">Uncharacterized protein</fullName>
    </submittedName>
</protein>
<evidence type="ECO:0000313" key="2">
    <source>
        <dbReference type="Proteomes" id="UP001381693"/>
    </source>
</evidence>
<name>A0AAN8X0P4_HALRR</name>
<comment type="caution">
    <text evidence="1">The sequence shown here is derived from an EMBL/GenBank/DDBJ whole genome shotgun (WGS) entry which is preliminary data.</text>
</comment>